<sequence>MDLITINMPCQDIYVCKGKGCFLVEGLCLYQFSMESYLFTIPGIILQDACPLRLWVAVLDPPEDATLTLDNLPVLLYEVVDKLNDAGMGSRAELFLAAHGQAGHVVSVYTEAVPGTVRGLLLLGTSHHSSISLVTFPVGVMTIVGELDGLTRLTRIASTVQALEAASSRDPGLIIRNPLVILDGSNHAIFIGDDLPSPLHEFDIDPEVDQLEVLREAVDLISLFITNTLQEPTEAVKRARETFARSFEHAQNITEPIRALQNLTQGEMKSYWVKMAQKWLSGLEGKESSLLEVDSFVTTSEIVPLPPTLGIEDGINYVITFSDVTYPGRIDTPQSDNIATAQTAPLEIAARMIGPERIQKYLLNTTIAQNYTCKDLNYASFQTAYHTASKKARIRFDHVDRYVSFQPDIVKDSEIEWEHTPLKVEVVGHELQVTGISYKTINDENLSPYAGLYFCKLLPPERAMEWIYVDYIRRNAVPT</sequence>
<name>A0AAE1A6B1_9GAST</name>
<keyword evidence="2" id="KW-1185">Reference proteome</keyword>
<evidence type="ECO:0000313" key="2">
    <source>
        <dbReference type="Proteomes" id="UP001283361"/>
    </source>
</evidence>
<organism evidence="1 2">
    <name type="scientific">Elysia crispata</name>
    <name type="common">lettuce slug</name>
    <dbReference type="NCBI Taxonomy" id="231223"/>
    <lineage>
        <taxon>Eukaryota</taxon>
        <taxon>Metazoa</taxon>
        <taxon>Spiralia</taxon>
        <taxon>Lophotrochozoa</taxon>
        <taxon>Mollusca</taxon>
        <taxon>Gastropoda</taxon>
        <taxon>Heterobranchia</taxon>
        <taxon>Euthyneura</taxon>
        <taxon>Panpulmonata</taxon>
        <taxon>Sacoglossa</taxon>
        <taxon>Placobranchoidea</taxon>
        <taxon>Plakobranchidae</taxon>
        <taxon>Elysia</taxon>
    </lineage>
</organism>
<evidence type="ECO:0000313" key="1">
    <source>
        <dbReference type="EMBL" id="KAK3781461.1"/>
    </source>
</evidence>
<proteinExistence type="predicted"/>
<dbReference type="AlphaFoldDB" id="A0AAE1A6B1"/>
<dbReference type="EMBL" id="JAWDGP010002624">
    <property type="protein sequence ID" value="KAK3781461.1"/>
    <property type="molecule type" value="Genomic_DNA"/>
</dbReference>
<dbReference type="Proteomes" id="UP001283361">
    <property type="component" value="Unassembled WGS sequence"/>
</dbReference>
<reference evidence="1" key="1">
    <citation type="journal article" date="2023" name="G3 (Bethesda)">
        <title>A reference genome for the long-term kleptoplast-retaining sea slug Elysia crispata morphotype clarki.</title>
        <authorList>
            <person name="Eastman K.E."/>
            <person name="Pendleton A.L."/>
            <person name="Shaikh M.A."/>
            <person name="Suttiyut T."/>
            <person name="Ogas R."/>
            <person name="Tomko P."/>
            <person name="Gavelis G."/>
            <person name="Widhalm J.R."/>
            <person name="Wisecaver J.H."/>
        </authorList>
    </citation>
    <scope>NUCLEOTIDE SEQUENCE</scope>
    <source>
        <strain evidence="1">ECLA1</strain>
    </source>
</reference>
<accession>A0AAE1A6B1</accession>
<gene>
    <name evidence="1" type="ORF">RRG08_019086</name>
</gene>
<protein>
    <submittedName>
        <fullName evidence="1">Uncharacterized protein</fullName>
    </submittedName>
</protein>
<comment type="caution">
    <text evidence="1">The sequence shown here is derived from an EMBL/GenBank/DDBJ whole genome shotgun (WGS) entry which is preliminary data.</text>
</comment>